<proteinExistence type="predicted"/>
<evidence type="ECO:0000313" key="1">
    <source>
        <dbReference type="EMBL" id="KAI4863222.1"/>
    </source>
</evidence>
<accession>A0ACB9YVF7</accession>
<dbReference type="Proteomes" id="UP001497700">
    <property type="component" value="Unassembled WGS sequence"/>
</dbReference>
<organism evidence="1 2">
    <name type="scientific">Hypoxylon rubiginosum</name>
    <dbReference type="NCBI Taxonomy" id="110542"/>
    <lineage>
        <taxon>Eukaryota</taxon>
        <taxon>Fungi</taxon>
        <taxon>Dikarya</taxon>
        <taxon>Ascomycota</taxon>
        <taxon>Pezizomycotina</taxon>
        <taxon>Sordariomycetes</taxon>
        <taxon>Xylariomycetidae</taxon>
        <taxon>Xylariales</taxon>
        <taxon>Hypoxylaceae</taxon>
        <taxon>Hypoxylon</taxon>
    </lineage>
</organism>
<reference evidence="1 2" key="1">
    <citation type="journal article" date="2022" name="New Phytol.">
        <title>Ecological generalism drives hyperdiversity of secondary metabolite gene clusters in xylarialean endophytes.</title>
        <authorList>
            <person name="Franco M.E.E."/>
            <person name="Wisecaver J.H."/>
            <person name="Arnold A.E."/>
            <person name="Ju Y.M."/>
            <person name="Slot J.C."/>
            <person name="Ahrendt S."/>
            <person name="Moore L.P."/>
            <person name="Eastman K.E."/>
            <person name="Scott K."/>
            <person name="Konkel Z."/>
            <person name="Mondo S.J."/>
            <person name="Kuo A."/>
            <person name="Hayes R.D."/>
            <person name="Haridas S."/>
            <person name="Andreopoulos B."/>
            <person name="Riley R."/>
            <person name="LaButti K."/>
            <person name="Pangilinan J."/>
            <person name="Lipzen A."/>
            <person name="Amirebrahimi M."/>
            <person name="Yan J."/>
            <person name="Adam C."/>
            <person name="Keymanesh K."/>
            <person name="Ng V."/>
            <person name="Louie K."/>
            <person name="Northen T."/>
            <person name="Drula E."/>
            <person name="Henrissat B."/>
            <person name="Hsieh H.M."/>
            <person name="Youens-Clark K."/>
            <person name="Lutzoni F."/>
            <person name="Miadlikowska J."/>
            <person name="Eastwood D.C."/>
            <person name="Hamelin R.C."/>
            <person name="Grigoriev I.V."/>
            <person name="U'Ren J.M."/>
        </authorList>
    </citation>
    <scope>NUCLEOTIDE SEQUENCE [LARGE SCALE GENOMIC DNA]</scope>
    <source>
        <strain evidence="1 2">CBS 119005</strain>
    </source>
</reference>
<name>A0ACB9YVF7_9PEZI</name>
<dbReference type="EMBL" id="MU393508">
    <property type="protein sequence ID" value="KAI4863222.1"/>
    <property type="molecule type" value="Genomic_DNA"/>
</dbReference>
<protein>
    <submittedName>
        <fullName evidence="1">Uncharacterized protein</fullName>
    </submittedName>
</protein>
<gene>
    <name evidence="1" type="ORF">F4820DRAFT_450193</name>
</gene>
<evidence type="ECO:0000313" key="2">
    <source>
        <dbReference type="Proteomes" id="UP001497700"/>
    </source>
</evidence>
<keyword evidence="2" id="KW-1185">Reference proteome</keyword>
<sequence>MSDSRSIPLDTQNIDPTLEQYTHRPHQHAAPEAHQNIDPWLVQSPQLVQNPQQWPQPAASVPDFHPVSYNPQSGIGGELQQFPQHTQPQGYIPDWQQTGDCEHLVRVYREVLSRAVVKKEECFLRDFAGVCEWPREIFRLNCQRSPYQIVLYASEIAEAAVIDPRDGLLWEGLIDVARCGINGGIRLVPTDFMRELPKVAVRFMRVRGLHPLDNELRDSNAVSDGEYWY</sequence>
<comment type="caution">
    <text evidence="1">The sequence shown here is derived from an EMBL/GenBank/DDBJ whole genome shotgun (WGS) entry which is preliminary data.</text>
</comment>